<evidence type="ECO:0000259" key="11">
    <source>
        <dbReference type="PROSITE" id="PS51534"/>
    </source>
</evidence>
<evidence type="ECO:0000256" key="8">
    <source>
        <dbReference type="SAM" id="MobiDB-lite"/>
    </source>
</evidence>
<keyword evidence="5 9" id="KW-0472">Membrane</keyword>
<evidence type="ECO:0000313" key="12">
    <source>
        <dbReference type="Ensembl" id="ENSDLAP00005032989.2"/>
    </source>
</evidence>
<feature type="domain" description="SEFIR" evidence="11">
    <location>
        <begin position="441"/>
        <end position="607"/>
    </location>
</feature>
<name>A0A8C4GUZ5_DICLA</name>
<organism evidence="12 13">
    <name type="scientific">Dicentrarchus labrax</name>
    <name type="common">European seabass</name>
    <name type="synonym">Morone labrax</name>
    <dbReference type="NCBI Taxonomy" id="13489"/>
    <lineage>
        <taxon>Eukaryota</taxon>
        <taxon>Metazoa</taxon>
        <taxon>Chordata</taxon>
        <taxon>Craniata</taxon>
        <taxon>Vertebrata</taxon>
        <taxon>Euteleostomi</taxon>
        <taxon>Actinopterygii</taxon>
        <taxon>Neopterygii</taxon>
        <taxon>Teleostei</taxon>
        <taxon>Neoteleostei</taxon>
        <taxon>Acanthomorphata</taxon>
        <taxon>Eupercaria</taxon>
        <taxon>Moronidae</taxon>
        <taxon>Dicentrarchus</taxon>
    </lineage>
</organism>
<accession>A0A8C4GUZ5</accession>
<feature type="signal peptide" evidence="10">
    <location>
        <begin position="1"/>
        <end position="19"/>
    </location>
</feature>
<dbReference type="Ensembl" id="ENSDLAT00005035212.2">
    <property type="protein sequence ID" value="ENSDLAP00005032989.2"/>
    <property type="gene ID" value="ENSDLAG00005014759.2"/>
</dbReference>
<dbReference type="OMA" id="RTEEWMH"/>
<dbReference type="RefSeq" id="XP_051271935.1">
    <property type="nucleotide sequence ID" value="XM_051415975.1"/>
</dbReference>
<comment type="subcellular location">
    <subcellularLocation>
        <location evidence="1">Membrane</location>
        <topology evidence="1">Single-pass type I membrane protein</topology>
    </subcellularLocation>
</comment>
<gene>
    <name evidence="12" type="primary">il17rc</name>
</gene>
<dbReference type="OrthoDB" id="9949622at2759"/>
<dbReference type="AlphaFoldDB" id="A0A8C4GUZ5"/>
<evidence type="ECO:0000256" key="4">
    <source>
        <dbReference type="ARBA" id="ARBA00022989"/>
    </source>
</evidence>
<keyword evidence="2 9" id="KW-0812">Transmembrane</keyword>
<protein>
    <submittedName>
        <fullName evidence="12">Interleukin 17 receptor C</fullName>
    </submittedName>
</protein>
<feature type="transmembrane region" description="Helical" evidence="9">
    <location>
        <begin position="397"/>
        <end position="418"/>
    </location>
</feature>
<feature type="region of interest" description="Disordered" evidence="8">
    <location>
        <begin position="93"/>
        <end position="112"/>
    </location>
</feature>
<keyword evidence="6" id="KW-0675">Receptor</keyword>
<dbReference type="GeneID" id="127372350"/>
<dbReference type="Pfam" id="PF08357">
    <property type="entry name" value="SEFIR"/>
    <property type="match status" value="1"/>
</dbReference>
<dbReference type="PANTHER" id="PTHR15583:SF12">
    <property type="entry name" value="INTERLEUKIN-17 RECEPTOR C"/>
    <property type="match status" value="1"/>
</dbReference>
<dbReference type="Proteomes" id="UP000694389">
    <property type="component" value="Unassembled WGS sequence"/>
</dbReference>
<reference evidence="12" key="1">
    <citation type="submission" date="2025-08" db="UniProtKB">
        <authorList>
            <consortium name="Ensembl"/>
        </authorList>
    </citation>
    <scope>IDENTIFICATION</scope>
</reference>
<dbReference type="InterPro" id="IPR039465">
    <property type="entry name" value="IL-17_rcpt-like"/>
</dbReference>
<keyword evidence="7" id="KW-0325">Glycoprotein</keyword>
<dbReference type="PANTHER" id="PTHR15583">
    <property type="entry name" value="INTERLEUKIN-17 RECEPTOR"/>
    <property type="match status" value="1"/>
</dbReference>
<evidence type="ECO:0000256" key="6">
    <source>
        <dbReference type="ARBA" id="ARBA00023170"/>
    </source>
</evidence>
<dbReference type="GO" id="GO:0030368">
    <property type="term" value="F:interleukin-17 receptor activity"/>
    <property type="evidence" value="ECO:0007669"/>
    <property type="project" value="InterPro"/>
</dbReference>
<evidence type="ECO:0000256" key="7">
    <source>
        <dbReference type="ARBA" id="ARBA00023180"/>
    </source>
</evidence>
<dbReference type="Gene3D" id="3.40.50.11530">
    <property type="match status" value="1"/>
</dbReference>
<keyword evidence="3 10" id="KW-0732">Signal</keyword>
<dbReference type="GO" id="GO:0016020">
    <property type="term" value="C:membrane"/>
    <property type="evidence" value="ECO:0007669"/>
    <property type="project" value="UniProtKB-SubCell"/>
</dbReference>
<evidence type="ECO:0000256" key="5">
    <source>
        <dbReference type="ARBA" id="ARBA00023136"/>
    </source>
</evidence>
<dbReference type="PROSITE" id="PS51534">
    <property type="entry name" value="SEFIR"/>
    <property type="match status" value="1"/>
</dbReference>
<evidence type="ECO:0000256" key="1">
    <source>
        <dbReference type="ARBA" id="ARBA00004479"/>
    </source>
</evidence>
<evidence type="ECO:0000256" key="10">
    <source>
        <dbReference type="SAM" id="SignalP"/>
    </source>
</evidence>
<feature type="chain" id="PRO_5035848580" evidence="10">
    <location>
        <begin position="20"/>
        <end position="661"/>
    </location>
</feature>
<dbReference type="CTD" id="84818"/>
<sequence length="661" mass="75459">MFLPGWSVCCILLTLRVSACVSEISENDDPEVNCSQGLFDCIRKNVSPLSEAENDAVDVQNLTAHFKLCCKDRAQCILCLVIDTGININLNKTMENEDHSGDDDEDYSEETRNPKASVTVCYKAAPTMPTCKKVEFTVNHTAPYRDIQAKISMVITKPAGITFSSHVRVYSKPSYRTQDVVVPSLNEVCSQELQERVEECHVPKLRSVINQKMNRVELQSVDSNKSFPSVCVQYENNGRCQKLDRTTIPLYSVTRCMCFEVWDEKDERLRRSQSCPFINTTKSEDIQRNLWQNVSVSVGQGQTNDYLSMLWWNLSAPCRLEGEVWPCHKESSCREIKGFKQQLTNETWIQNKKGKWEKHGVFEEIDLQLSPCVMVKVKGMAHDLGPFCFKNTDRWRWSLLVVGVMLLICLTVLIFYLFHDFVKKWVWSWHHGRFVEIGREQLHVVLLSPPDVDDGVSEAVCRLGSLLCNQGFSVSVDQWCRKEQCTLGPLPWLHSQLPELNSQGGRVVLVLTRKALEKVEEWSQQHKEGIKTKGEDKGLFQIASPYSDVFTASLCIIQADKQLGRAGEHFLLVKFDSHPRIDRRELPELLQGLMLFQLPSETQALLTELTVGGTRRGSGGRTWTGWKWSASDGWRAKTKEEPHCKYVGVQKNFETKPLKRP</sequence>
<evidence type="ECO:0000256" key="3">
    <source>
        <dbReference type="ARBA" id="ARBA00022729"/>
    </source>
</evidence>
<keyword evidence="4 9" id="KW-1133">Transmembrane helix</keyword>
<evidence type="ECO:0000313" key="13">
    <source>
        <dbReference type="Proteomes" id="UP000694389"/>
    </source>
</evidence>
<evidence type="ECO:0000256" key="2">
    <source>
        <dbReference type="ARBA" id="ARBA00022692"/>
    </source>
</evidence>
<keyword evidence="13" id="KW-1185">Reference proteome</keyword>
<reference evidence="12" key="2">
    <citation type="submission" date="2025-09" db="UniProtKB">
        <authorList>
            <consortium name="Ensembl"/>
        </authorList>
    </citation>
    <scope>IDENTIFICATION</scope>
</reference>
<dbReference type="InterPro" id="IPR013568">
    <property type="entry name" value="SEFIR_dom"/>
</dbReference>
<evidence type="ECO:0000256" key="9">
    <source>
        <dbReference type="SAM" id="Phobius"/>
    </source>
</evidence>
<proteinExistence type="predicted"/>
<dbReference type="GeneTree" id="ENSGT00940000168503"/>